<evidence type="ECO:0000259" key="6">
    <source>
        <dbReference type="Pfam" id="PF08543"/>
    </source>
</evidence>
<dbReference type="NCBIfam" id="NF005491">
    <property type="entry name" value="PRK07105.1"/>
    <property type="match status" value="1"/>
</dbReference>
<dbReference type="GO" id="GO:0009443">
    <property type="term" value="P:pyridoxal 5'-phosphate salvage"/>
    <property type="evidence" value="ECO:0007669"/>
    <property type="project" value="InterPro"/>
</dbReference>
<evidence type="ECO:0000256" key="2">
    <source>
        <dbReference type="ARBA" id="ARBA00022679"/>
    </source>
</evidence>
<dbReference type="Proteomes" id="UP000184301">
    <property type="component" value="Unassembled WGS sequence"/>
</dbReference>
<dbReference type="InterPro" id="IPR029056">
    <property type="entry name" value="Ribokinase-like"/>
</dbReference>
<organism evidence="7 8">
    <name type="scientific">Hespellia stercorisuis DSM 15480</name>
    <dbReference type="NCBI Taxonomy" id="1121950"/>
    <lineage>
        <taxon>Bacteria</taxon>
        <taxon>Bacillati</taxon>
        <taxon>Bacillota</taxon>
        <taxon>Clostridia</taxon>
        <taxon>Lachnospirales</taxon>
        <taxon>Lachnospiraceae</taxon>
        <taxon>Hespellia</taxon>
    </lineage>
</organism>
<dbReference type="EMBL" id="FQZY01000018">
    <property type="protein sequence ID" value="SHJ81294.1"/>
    <property type="molecule type" value="Genomic_DNA"/>
</dbReference>
<evidence type="ECO:0000256" key="5">
    <source>
        <dbReference type="ARBA" id="ARBA00022840"/>
    </source>
</evidence>
<dbReference type="GO" id="GO:0005524">
    <property type="term" value="F:ATP binding"/>
    <property type="evidence" value="ECO:0007669"/>
    <property type="project" value="UniProtKB-KW"/>
</dbReference>
<dbReference type="AlphaFoldDB" id="A0A1M6MCU9"/>
<keyword evidence="3" id="KW-0547">Nucleotide-binding</keyword>
<evidence type="ECO:0000256" key="3">
    <source>
        <dbReference type="ARBA" id="ARBA00022741"/>
    </source>
</evidence>
<keyword evidence="4 7" id="KW-0418">Kinase</keyword>
<evidence type="ECO:0000256" key="4">
    <source>
        <dbReference type="ARBA" id="ARBA00022777"/>
    </source>
</evidence>
<dbReference type="PANTHER" id="PTHR10534">
    <property type="entry name" value="PYRIDOXAL KINASE"/>
    <property type="match status" value="1"/>
</dbReference>
<dbReference type="InterPro" id="IPR013749">
    <property type="entry name" value="PM/HMP-P_kinase-1"/>
</dbReference>
<keyword evidence="5" id="KW-0067">ATP-binding</keyword>
<proteinExistence type="predicted"/>
<name>A0A1M6MCU9_9FIRM</name>
<dbReference type="EC" id="2.7.1.35" evidence="1"/>
<sequence length="283" mass="31521">MNKKVAVINDLSGFGRCSLTAAISVLSAMGVSPCPLPTAVLTNQTGYDSYYCDDYTDKVHHYTEEWSKLDAHFDGIYTGFMMGEKQIEQIERFLDRFQKPDTCLLVDPVMGDNGAAYGIYTQKLRDSMRRLAERADIITPNFTELCLLSGEDCTMAGQMEEMNQRVETIREMGIKLCNKENKVVLVTGVIYDDPDGGQCMGNVYITRRDCRMIAQPYLEGSYSGTGDLLASTVIGGVVRGDSVTDTVELAGRFLQKALRDTITEKIPRNDGVNYEQFLGMLIK</sequence>
<dbReference type="Gene3D" id="3.40.1190.20">
    <property type="match status" value="1"/>
</dbReference>
<dbReference type="Pfam" id="PF08543">
    <property type="entry name" value="Phos_pyr_kin"/>
    <property type="match status" value="1"/>
</dbReference>
<dbReference type="CDD" id="cd01173">
    <property type="entry name" value="pyridoxal_pyridoxamine_kinase"/>
    <property type="match status" value="1"/>
</dbReference>
<keyword evidence="2" id="KW-0808">Transferase</keyword>
<dbReference type="GO" id="GO:0008478">
    <property type="term" value="F:pyridoxal kinase activity"/>
    <property type="evidence" value="ECO:0007669"/>
    <property type="project" value="UniProtKB-EC"/>
</dbReference>
<gene>
    <name evidence="7" type="ORF">SAMN02745243_01433</name>
</gene>
<feature type="domain" description="Pyridoxamine kinase/Phosphomethylpyrimidine kinase" evidence="6">
    <location>
        <begin position="21"/>
        <end position="262"/>
    </location>
</feature>
<accession>A0A1M6MCU9</accession>
<dbReference type="OrthoDB" id="9800808at2"/>
<protein>
    <recommendedName>
        <fullName evidence="1">pyridoxal kinase</fullName>
        <ecNumber evidence="1">2.7.1.35</ecNumber>
    </recommendedName>
</protein>
<keyword evidence="8" id="KW-1185">Reference proteome</keyword>
<dbReference type="InterPro" id="IPR004625">
    <property type="entry name" value="PyrdxlKinase"/>
</dbReference>
<evidence type="ECO:0000313" key="8">
    <source>
        <dbReference type="Proteomes" id="UP000184301"/>
    </source>
</evidence>
<dbReference type="STRING" id="1121950.SAMN02745243_01433"/>
<dbReference type="SUPFAM" id="SSF53613">
    <property type="entry name" value="Ribokinase-like"/>
    <property type="match status" value="1"/>
</dbReference>
<reference evidence="7 8" key="1">
    <citation type="submission" date="2016-11" db="EMBL/GenBank/DDBJ databases">
        <authorList>
            <person name="Jaros S."/>
            <person name="Januszkiewicz K."/>
            <person name="Wedrychowicz H."/>
        </authorList>
    </citation>
    <scope>NUCLEOTIDE SEQUENCE [LARGE SCALE GENOMIC DNA]</scope>
    <source>
        <strain evidence="7 8">DSM 15480</strain>
    </source>
</reference>
<dbReference type="PANTHER" id="PTHR10534:SF2">
    <property type="entry name" value="PYRIDOXAL KINASE"/>
    <property type="match status" value="1"/>
</dbReference>
<dbReference type="GO" id="GO:0005829">
    <property type="term" value="C:cytosol"/>
    <property type="evidence" value="ECO:0007669"/>
    <property type="project" value="TreeGrafter"/>
</dbReference>
<evidence type="ECO:0000256" key="1">
    <source>
        <dbReference type="ARBA" id="ARBA00012104"/>
    </source>
</evidence>
<evidence type="ECO:0000313" key="7">
    <source>
        <dbReference type="EMBL" id="SHJ81294.1"/>
    </source>
</evidence>
<dbReference type="RefSeq" id="WP_073107553.1">
    <property type="nucleotide sequence ID" value="NZ_FQZY01000018.1"/>
</dbReference>